<evidence type="ECO:0000256" key="5">
    <source>
        <dbReference type="SAM" id="Coils"/>
    </source>
</evidence>
<keyword evidence="2" id="KW-0963">Cytoplasm</keyword>
<dbReference type="PANTHER" id="PTHR36438">
    <property type="entry name" value="IRON-SULFUR CLUSTER REPAIR PROTEIN YTFE"/>
    <property type="match status" value="1"/>
</dbReference>
<gene>
    <name evidence="7" type="primary">ric</name>
    <name evidence="7" type="ORF">EJP82_05335</name>
</gene>
<dbReference type="Gene3D" id="1.20.120.520">
    <property type="entry name" value="nmb1532 protein domain like"/>
    <property type="match status" value="1"/>
</dbReference>
<dbReference type="OrthoDB" id="9797132at2"/>
<proteinExistence type="predicted"/>
<dbReference type="InterPro" id="IPR012312">
    <property type="entry name" value="Hemerythrin-like"/>
</dbReference>
<organism evidence="7 8">
    <name type="scientific">Paenibacillus anaericanus</name>
    <dbReference type="NCBI Taxonomy" id="170367"/>
    <lineage>
        <taxon>Bacteria</taxon>
        <taxon>Bacillati</taxon>
        <taxon>Bacillota</taxon>
        <taxon>Bacilli</taxon>
        <taxon>Bacillales</taxon>
        <taxon>Paenibacillaceae</taxon>
        <taxon>Paenibacillus</taxon>
    </lineage>
</organism>
<dbReference type="InterPro" id="IPR038062">
    <property type="entry name" value="ScdA-like_N_sf"/>
</dbReference>
<evidence type="ECO:0000256" key="3">
    <source>
        <dbReference type="ARBA" id="ARBA00022723"/>
    </source>
</evidence>
<comment type="caution">
    <text evidence="7">The sequence shown here is derived from an EMBL/GenBank/DDBJ whole genome shotgun (WGS) entry which is preliminary data.</text>
</comment>
<feature type="domain" description="Hemerythrin-like" evidence="6">
    <location>
        <begin position="89"/>
        <end position="233"/>
    </location>
</feature>
<keyword evidence="5" id="KW-0175">Coiled coil</keyword>
<dbReference type="AlphaFoldDB" id="A0A3S1CAU4"/>
<protein>
    <submittedName>
        <fullName evidence="7">Iron-sulfur cluster repair di-iron protein</fullName>
    </submittedName>
</protein>
<dbReference type="Pfam" id="PF01814">
    <property type="entry name" value="Hemerythrin"/>
    <property type="match status" value="1"/>
</dbReference>
<evidence type="ECO:0000259" key="6">
    <source>
        <dbReference type="Pfam" id="PF01814"/>
    </source>
</evidence>
<dbReference type="GO" id="GO:0005737">
    <property type="term" value="C:cytoplasm"/>
    <property type="evidence" value="ECO:0007669"/>
    <property type="project" value="UniProtKB-SubCell"/>
</dbReference>
<dbReference type="Pfam" id="PF04405">
    <property type="entry name" value="ScdA_N"/>
    <property type="match status" value="1"/>
</dbReference>
<dbReference type="Proteomes" id="UP000279446">
    <property type="component" value="Unassembled WGS sequence"/>
</dbReference>
<evidence type="ECO:0000256" key="1">
    <source>
        <dbReference type="ARBA" id="ARBA00004496"/>
    </source>
</evidence>
<dbReference type="GO" id="GO:0046872">
    <property type="term" value="F:metal ion binding"/>
    <property type="evidence" value="ECO:0007669"/>
    <property type="project" value="UniProtKB-KW"/>
</dbReference>
<comment type="subcellular location">
    <subcellularLocation>
        <location evidence="1">Cytoplasm</location>
    </subcellularLocation>
</comment>
<keyword evidence="8" id="KW-1185">Reference proteome</keyword>
<evidence type="ECO:0000313" key="8">
    <source>
        <dbReference type="Proteomes" id="UP000279446"/>
    </source>
</evidence>
<evidence type="ECO:0000256" key="2">
    <source>
        <dbReference type="ARBA" id="ARBA00022490"/>
    </source>
</evidence>
<keyword evidence="3" id="KW-0479">Metal-binding</keyword>
<evidence type="ECO:0000256" key="4">
    <source>
        <dbReference type="ARBA" id="ARBA00023004"/>
    </source>
</evidence>
<dbReference type="RefSeq" id="WP_127191000.1">
    <property type="nucleotide sequence ID" value="NZ_RZNY01000003.1"/>
</dbReference>
<dbReference type="EMBL" id="RZNY01000003">
    <property type="protein sequence ID" value="RUT47804.1"/>
    <property type="molecule type" value="Genomic_DNA"/>
</dbReference>
<dbReference type="PANTHER" id="PTHR36438:SF1">
    <property type="entry name" value="IRON-SULFUR CLUSTER REPAIR PROTEIN YTFE"/>
    <property type="match status" value="1"/>
</dbReference>
<reference evidence="7 8" key="1">
    <citation type="submission" date="2018-12" db="EMBL/GenBank/DDBJ databases">
        <authorList>
            <person name="Sun L."/>
            <person name="Chen Z."/>
        </authorList>
    </citation>
    <scope>NUCLEOTIDE SEQUENCE [LARGE SCALE GENOMIC DNA]</scope>
    <source>
        <strain evidence="7 8">DSM 15890</strain>
    </source>
</reference>
<accession>A0A3S1CAU4</accession>
<dbReference type="InterPro" id="IPR019903">
    <property type="entry name" value="RIC_family"/>
</dbReference>
<keyword evidence="4" id="KW-0408">Iron</keyword>
<sequence>MANKVQLYFDKEDFVRDIVVQFPKSADYFRSRRIDFCCGGNRPLHEAAAERNMDVEELLVDLAQLVADHPDAEEGDSWAVAESADLIGHIVNKHHRYLREELPELKKSVMKVSRVHGESGPHLIEVERLFGQLMSELLEHTGKEEAEVFPKMINWELGQEDEVLSKLRSSIEELEAEHDAAGDILKKLRELTGDFVPPAHACTTYRMTYARLEELEGMTFTHVHLENNILFPRYTKA</sequence>
<dbReference type="NCBIfam" id="TIGR03652">
    <property type="entry name" value="FeS_repair_RIC"/>
    <property type="match status" value="1"/>
</dbReference>
<name>A0A3S1CAU4_9BACL</name>
<evidence type="ECO:0000313" key="7">
    <source>
        <dbReference type="EMBL" id="RUT47804.1"/>
    </source>
</evidence>
<dbReference type="Gene3D" id="1.10.3910.10">
    <property type="entry name" value="SP0561-like"/>
    <property type="match status" value="1"/>
</dbReference>
<feature type="coiled-coil region" evidence="5">
    <location>
        <begin position="157"/>
        <end position="191"/>
    </location>
</feature>